<reference evidence="2" key="1">
    <citation type="journal article" date="2023" name="Int. J. Mol. Sci.">
        <title>Metagenomics Revealed a New Genus 'Candidatus Thiocaldithrix dubininis' gen. nov., sp. nov. and a New Species 'Candidatus Thiothrix putei' sp. nov. in the Family Thiotrichaceae, Some Members of Which Have Traits of Both Na+- and H+-Motive Energetics.</title>
        <authorList>
            <person name="Ravin N.V."/>
            <person name="Muntyan M.S."/>
            <person name="Smolyakov D.D."/>
            <person name="Rudenko T.S."/>
            <person name="Beletsky A.V."/>
            <person name="Mardanov A.V."/>
            <person name="Grabovich M.Y."/>
        </authorList>
    </citation>
    <scope>NUCLEOTIDE SEQUENCE</scope>
    <source>
        <strain evidence="2">GKL-01</strain>
    </source>
</reference>
<dbReference type="EMBL" id="CP124755">
    <property type="protein sequence ID" value="WGZ91429.1"/>
    <property type="molecule type" value="Genomic_DNA"/>
</dbReference>
<dbReference type="Proteomes" id="UP001300672">
    <property type="component" value="Chromosome"/>
</dbReference>
<sequence>MRVAFCLLLLSCVWISPLYAAQIVTPSQTSITLTDNRAFDYQLRYSVTAPETLSSTGLGLRIHYNSHALTWVSSSNLFALGLQPVGEAQDDTTDNDQDADTDKYFVVAWLDSNAQWPTSTNTSLLTASFKPVSSFVGTTYIRASASATVYKASFTSTPMKVTLGNAVNLKLKAILQGAYDNSSQLMRDALRADGLLPLKQPYAYLGYKGLETTSYTVLATTGNTAPVDWVLVELYNPMTQTSFRKAALIQRNGQVVEALNQQSSLIFNAAPAAAYYVRLWHRNHLSIRTAKPINLGVDATFVDFSNSSTPTYGTHAAYVEGTLQALWAGDVNQDAALIAEGNNSDRTSILALLLMDANNESASSNFQIQRYDAADLNLDGIVLYAGPNNDTNVLFGNILLHPANVYANSNFIVREAALQ</sequence>
<name>A0AA95HAH9_9GAMM</name>
<evidence type="ECO:0000313" key="2">
    <source>
        <dbReference type="EMBL" id="WGZ91429.1"/>
    </source>
</evidence>
<protein>
    <submittedName>
        <fullName evidence="2">Uncharacterized protein</fullName>
    </submittedName>
</protein>
<evidence type="ECO:0000256" key="1">
    <source>
        <dbReference type="SAM" id="SignalP"/>
    </source>
</evidence>
<accession>A0AA95HAH9</accession>
<dbReference type="KEGG" id="tdu:QJT80_02900"/>
<reference evidence="2" key="2">
    <citation type="submission" date="2023-04" db="EMBL/GenBank/DDBJ databases">
        <authorList>
            <person name="Beletskiy A.V."/>
            <person name="Mardanov A.V."/>
            <person name="Ravin N.V."/>
        </authorList>
    </citation>
    <scope>NUCLEOTIDE SEQUENCE</scope>
    <source>
        <strain evidence="2">GKL-01</strain>
    </source>
</reference>
<feature type="chain" id="PRO_5041639509" evidence="1">
    <location>
        <begin position="21"/>
        <end position="419"/>
    </location>
</feature>
<gene>
    <name evidence="2" type="ORF">QJT80_02900</name>
</gene>
<keyword evidence="1" id="KW-0732">Signal</keyword>
<organism evidence="2">
    <name type="scientific">Candidatus Thiocaldithrix dubininis</name>
    <dbReference type="NCBI Taxonomy" id="3080823"/>
    <lineage>
        <taxon>Bacteria</taxon>
        <taxon>Pseudomonadati</taxon>
        <taxon>Pseudomonadota</taxon>
        <taxon>Gammaproteobacteria</taxon>
        <taxon>Thiotrichales</taxon>
        <taxon>Thiotrichaceae</taxon>
        <taxon>Candidatus Thiocaldithrix</taxon>
    </lineage>
</organism>
<dbReference type="AlphaFoldDB" id="A0AA95HAH9"/>
<proteinExistence type="predicted"/>
<feature type="signal peptide" evidence="1">
    <location>
        <begin position="1"/>
        <end position="20"/>
    </location>
</feature>